<feature type="domain" description="Inositolphosphotransferase Aur1/Ipt1" evidence="2">
    <location>
        <begin position="124"/>
        <end position="321"/>
    </location>
</feature>
<feature type="transmembrane region" description="Helical" evidence="1">
    <location>
        <begin position="310"/>
        <end position="328"/>
    </location>
</feature>
<keyword evidence="4" id="KW-1185">Reference proteome</keyword>
<keyword evidence="1" id="KW-0472">Membrane</keyword>
<accession>A0A3A1WV23</accession>
<feature type="transmembrane region" description="Helical" evidence="1">
    <location>
        <begin position="182"/>
        <end position="203"/>
    </location>
</feature>
<evidence type="ECO:0000256" key="1">
    <source>
        <dbReference type="SAM" id="Phobius"/>
    </source>
</evidence>
<dbReference type="Proteomes" id="UP000265750">
    <property type="component" value="Unassembled WGS sequence"/>
</dbReference>
<organism evidence="3 4">
    <name type="scientific">Aureimonas flava</name>
    <dbReference type="NCBI Taxonomy" id="2320271"/>
    <lineage>
        <taxon>Bacteria</taxon>
        <taxon>Pseudomonadati</taxon>
        <taxon>Pseudomonadota</taxon>
        <taxon>Alphaproteobacteria</taxon>
        <taxon>Hyphomicrobiales</taxon>
        <taxon>Aurantimonadaceae</taxon>
        <taxon>Aureimonas</taxon>
    </lineage>
</organism>
<reference evidence="4" key="1">
    <citation type="submission" date="2018-09" db="EMBL/GenBank/DDBJ databases">
        <authorList>
            <person name="Tuo L."/>
        </authorList>
    </citation>
    <scope>NUCLEOTIDE SEQUENCE [LARGE SCALE GENOMIC DNA]</scope>
    <source>
        <strain evidence="4">M2BS4Y-1</strain>
    </source>
</reference>
<feature type="transmembrane region" description="Helical" evidence="1">
    <location>
        <begin position="256"/>
        <end position="276"/>
    </location>
</feature>
<dbReference type="AlphaFoldDB" id="A0A3A1WV23"/>
<name>A0A3A1WV23_9HYPH</name>
<gene>
    <name evidence="3" type="ORF">D3218_03835</name>
</gene>
<evidence type="ECO:0000313" key="3">
    <source>
        <dbReference type="EMBL" id="RIY02511.1"/>
    </source>
</evidence>
<dbReference type="InterPro" id="IPR026841">
    <property type="entry name" value="Aur1/Ipt1"/>
</dbReference>
<evidence type="ECO:0000259" key="2">
    <source>
        <dbReference type="Pfam" id="PF14378"/>
    </source>
</evidence>
<feature type="transmembrane region" description="Helical" evidence="1">
    <location>
        <begin position="146"/>
        <end position="170"/>
    </location>
</feature>
<sequence>MRIGLLTDAPAIGLVALYTACALLATRESLADILVRVPDRLAVFIMMAAITATAIGALRCFFVTKPASPIRRMASDAGAALRGGWLERWAPVALAGSVLMIVFADAKTDIPLMAGGFLWDATFQRLDLALHGGTAPWELLQPILGYPFVTFVLNLNYSLWFTLMWGMFFFHHSQPGGTAGRTRFLASFVLLWTVGGTLLATVFSSVGPCYYGHVVDGADPYLPLMEYLRQADAQFPLMALDLQEMLWAVHRAGIEGYGISAMPSLHNAMALLMLLAAWKLHRWVRAAFALHLVMVFLGSIHLGWHYAVDAYLSFALTLAIWFGLGPIGDRWDRFVAERRTREARHATAAP</sequence>
<feature type="transmembrane region" description="Helical" evidence="1">
    <location>
        <begin position="41"/>
        <end position="64"/>
    </location>
</feature>
<proteinExistence type="predicted"/>
<comment type="caution">
    <text evidence="3">The sequence shown here is derived from an EMBL/GenBank/DDBJ whole genome shotgun (WGS) entry which is preliminary data.</text>
</comment>
<feature type="transmembrane region" description="Helical" evidence="1">
    <location>
        <begin position="85"/>
        <end position="104"/>
    </location>
</feature>
<protein>
    <recommendedName>
        <fullName evidence="2">Inositolphosphotransferase Aur1/Ipt1 domain-containing protein</fullName>
    </recommendedName>
</protein>
<keyword evidence="1" id="KW-1133">Transmembrane helix</keyword>
<feature type="transmembrane region" description="Helical" evidence="1">
    <location>
        <begin position="283"/>
        <end position="304"/>
    </location>
</feature>
<keyword evidence="1" id="KW-0812">Transmembrane</keyword>
<dbReference type="Pfam" id="PF14378">
    <property type="entry name" value="PAP2_3"/>
    <property type="match status" value="1"/>
</dbReference>
<dbReference type="GO" id="GO:0016020">
    <property type="term" value="C:membrane"/>
    <property type="evidence" value="ECO:0007669"/>
    <property type="project" value="UniProtKB-SubCell"/>
</dbReference>
<evidence type="ECO:0000313" key="4">
    <source>
        <dbReference type="Proteomes" id="UP000265750"/>
    </source>
</evidence>
<dbReference type="EMBL" id="QYRN01000002">
    <property type="protein sequence ID" value="RIY02511.1"/>
    <property type="molecule type" value="Genomic_DNA"/>
</dbReference>